<evidence type="ECO:0000313" key="1">
    <source>
        <dbReference type="EMBL" id="ONH95262.1"/>
    </source>
</evidence>
<keyword evidence="2" id="KW-1185">Reference proteome</keyword>
<dbReference type="EMBL" id="CM007657">
    <property type="protein sequence ID" value="ONH95262.1"/>
    <property type="molecule type" value="Genomic_DNA"/>
</dbReference>
<accession>A0A251N7G5</accession>
<gene>
    <name evidence="1" type="ORF">PRUPE_7G059900</name>
</gene>
<sequence>MHEFPKFNIELNPHCGVHRRRMDQNSVEIMQDRGNELIGPFHFPTHPHLKLGRHGATEQYDPGFGIVQSQQVNYSLR</sequence>
<evidence type="ECO:0000313" key="2">
    <source>
        <dbReference type="Proteomes" id="UP000006882"/>
    </source>
</evidence>
<reference evidence="1 2" key="1">
    <citation type="journal article" date="2013" name="Nat. Genet.">
        <title>The high-quality draft genome of peach (Prunus persica) identifies unique patterns of genetic diversity, domestication and genome evolution.</title>
        <authorList>
            <consortium name="International Peach Genome Initiative"/>
            <person name="Verde I."/>
            <person name="Abbott A.G."/>
            <person name="Scalabrin S."/>
            <person name="Jung S."/>
            <person name="Shu S."/>
            <person name="Marroni F."/>
            <person name="Zhebentyayeva T."/>
            <person name="Dettori M.T."/>
            <person name="Grimwood J."/>
            <person name="Cattonaro F."/>
            <person name="Zuccolo A."/>
            <person name="Rossini L."/>
            <person name="Jenkins J."/>
            <person name="Vendramin E."/>
            <person name="Meisel L.A."/>
            <person name="Decroocq V."/>
            <person name="Sosinski B."/>
            <person name="Prochnik S."/>
            <person name="Mitros T."/>
            <person name="Policriti A."/>
            <person name="Cipriani G."/>
            <person name="Dondini L."/>
            <person name="Ficklin S."/>
            <person name="Goodstein D.M."/>
            <person name="Xuan P."/>
            <person name="Del Fabbro C."/>
            <person name="Aramini V."/>
            <person name="Copetti D."/>
            <person name="Gonzalez S."/>
            <person name="Horner D.S."/>
            <person name="Falchi R."/>
            <person name="Lucas S."/>
            <person name="Mica E."/>
            <person name="Maldonado J."/>
            <person name="Lazzari B."/>
            <person name="Bielenberg D."/>
            <person name="Pirona R."/>
            <person name="Miculan M."/>
            <person name="Barakat A."/>
            <person name="Testolin R."/>
            <person name="Stella A."/>
            <person name="Tartarini S."/>
            <person name="Tonutti P."/>
            <person name="Arus P."/>
            <person name="Orellana A."/>
            <person name="Wells C."/>
            <person name="Main D."/>
            <person name="Vizzotto G."/>
            <person name="Silva H."/>
            <person name="Salamini F."/>
            <person name="Schmutz J."/>
            <person name="Morgante M."/>
            <person name="Rokhsar D.S."/>
        </authorList>
    </citation>
    <scope>NUCLEOTIDE SEQUENCE [LARGE SCALE GENOMIC DNA]</scope>
    <source>
        <strain evidence="2">cv. Nemared</strain>
    </source>
</reference>
<dbReference type="AlphaFoldDB" id="A0A251N7G5"/>
<dbReference type="Gramene" id="ONH95262">
    <property type="protein sequence ID" value="ONH95262"/>
    <property type="gene ID" value="PRUPE_7G059900"/>
</dbReference>
<proteinExistence type="predicted"/>
<name>A0A251N7G5_PRUPE</name>
<dbReference type="Proteomes" id="UP000006882">
    <property type="component" value="Chromosome G7"/>
</dbReference>
<organism evidence="1 2">
    <name type="scientific">Prunus persica</name>
    <name type="common">Peach</name>
    <name type="synonym">Amygdalus persica</name>
    <dbReference type="NCBI Taxonomy" id="3760"/>
    <lineage>
        <taxon>Eukaryota</taxon>
        <taxon>Viridiplantae</taxon>
        <taxon>Streptophyta</taxon>
        <taxon>Embryophyta</taxon>
        <taxon>Tracheophyta</taxon>
        <taxon>Spermatophyta</taxon>
        <taxon>Magnoliopsida</taxon>
        <taxon>eudicotyledons</taxon>
        <taxon>Gunneridae</taxon>
        <taxon>Pentapetalae</taxon>
        <taxon>rosids</taxon>
        <taxon>fabids</taxon>
        <taxon>Rosales</taxon>
        <taxon>Rosaceae</taxon>
        <taxon>Amygdaloideae</taxon>
        <taxon>Amygdaleae</taxon>
        <taxon>Prunus</taxon>
    </lineage>
</organism>
<protein>
    <submittedName>
        <fullName evidence="1">Uncharacterized protein</fullName>
    </submittedName>
</protein>